<evidence type="ECO:0000313" key="3">
    <source>
        <dbReference type="Proteomes" id="UP000594464"/>
    </source>
</evidence>
<feature type="transmembrane region" description="Helical" evidence="1">
    <location>
        <begin position="110"/>
        <end position="141"/>
    </location>
</feature>
<dbReference type="EMBL" id="CP048620">
    <property type="protein sequence ID" value="QPJ64869.1"/>
    <property type="molecule type" value="Genomic_DNA"/>
</dbReference>
<gene>
    <name evidence="2" type="ORF">G3M78_05495</name>
</gene>
<feature type="transmembrane region" description="Helical" evidence="1">
    <location>
        <begin position="182"/>
        <end position="203"/>
    </location>
</feature>
<reference evidence="3" key="1">
    <citation type="submission" date="2020-02" db="EMBL/GenBank/DDBJ databases">
        <title>Genomic and physiological characterization of two novel Nitrospinaceae genera.</title>
        <authorList>
            <person name="Mueller A.J."/>
            <person name="Jung M.-Y."/>
            <person name="Strachan C.R."/>
            <person name="Herbold C.W."/>
            <person name="Kirkegaard R.H."/>
            <person name="Daims H."/>
        </authorList>
    </citation>
    <scope>NUCLEOTIDE SEQUENCE [LARGE SCALE GENOMIC DNA]</scope>
</reference>
<feature type="transmembrane region" description="Helical" evidence="1">
    <location>
        <begin position="70"/>
        <end position="90"/>
    </location>
</feature>
<evidence type="ECO:0000313" key="2">
    <source>
        <dbReference type="EMBL" id="QPJ64869.1"/>
    </source>
</evidence>
<organism evidence="2 3">
    <name type="scientific">Candidatus Nitrohelix vancouverensis</name>
    <dbReference type="NCBI Taxonomy" id="2705534"/>
    <lineage>
        <taxon>Bacteria</taxon>
        <taxon>Pseudomonadati</taxon>
        <taxon>Nitrospinota/Tectimicrobiota group</taxon>
        <taxon>Nitrospinota</taxon>
        <taxon>Nitrospinia</taxon>
        <taxon>Nitrospinales</taxon>
        <taxon>Nitrospinaceae</taxon>
        <taxon>Candidatus Nitrohelix</taxon>
    </lineage>
</organism>
<dbReference type="AlphaFoldDB" id="A0A7T0C1K7"/>
<sequence>MEIIYDILLDVAKIFVFFLNMVAIVVSAMILFKPKLAASLNSSFSKMFDTGNVSDSVDKSYDTTEAILKYRWVVGVFFLGGAIYTLKYLLMDFKEGVFIELVVRPDSGGALLATEMIVAFMKWFLIITAAFGVVTCLAILFKPEMFKTFSGHLDSSYSTQSIQDKLDSGHYGFDEWVIKNHLFVGGFLLLGSIFILVFLTSYFV</sequence>
<proteinExistence type="predicted"/>
<name>A0A7T0C1K7_9BACT</name>
<feature type="transmembrane region" description="Helical" evidence="1">
    <location>
        <begin position="12"/>
        <end position="32"/>
    </location>
</feature>
<evidence type="ECO:0000256" key="1">
    <source>
        <dbReference type="SAM" id="Phobius"/>
    </source>
</evidence>
<keyword evidence="1" id="KW-0472">Membrane</keyword>
<keyword evidence="1" id="KW-1133">Transmembrane helix</keyword>
<dbReference type="KEGG" id="nva:G3M78_05495"/>
<keyword evidence="1" id="KW-0812">Transmembrane</keyword>
<protein>
    <submittedName>
        <fullName evidence="2">Uncharacterized protein</fullName>
    </submittedName>
</protein>
<dbReference type="Proteomes" id="UP000594464">
    <property type="component" value="Chromosome"/>
</dbReference>
<accession>A0A7T0C1K7</accession>